<dbReference type="AlphaFoldDB" id="A0A7C9VPD3"/>
<reference evidence="2" key="1">
    <citation type="submission" date="2020-02" db="EMBL/GenBank/DDBJ databases">
        <title>Draft genome sequence of Candidatus Afipia apatlaquensis IBT-C3, a potential strain for decolorization of textile dyes.</title>
        <authorList>
            <person name="Sanchez-Reyes A."/>
            <person name="Breton-Deval L."/>
            <person name="Mangelson H."/>
            <person name="Sanchez-Flores A."/>
        </authorList>
    </citation>
    <scope>NUCLEOTIDE SEQUENCE [LARGE SCALE GENOMIC DNA]</scope>
    <source>
        <strain evidence="2">IBT-C3</strain>
    </source>
</reference>
<gene>
    <name evidence="2" type="ORF">G4V63_18010</name>
</gene>
<feature type="transmembrane region" description="Helical" evidence="1">
    <location>
        <begin position="14"/>
        <end position="35"/>
    </location>
</feature>
<organism evidence="2 3">
    <name type="scientific">Candidatus Afipia apatlaquensis</name>
    <dbReference type="NCBI Taxonomy" id="2712852"/>
    <lineage>
        <taxon>Bacteria</taxon>
        <taxon>Pseudomonadati</taxon>
        <taxon>Pseudomonadota</taxon>
        <taxon>Alphaproteobacteria</taxon>
        <taxon>Hyphomicrobiales</taxon>
        <taxon>Nitrobacteraceae</taxon>
        <taxon>Afipia</taxon>
    </lineage>
</organism>
<comment type="caution">
    <text evidence="2">The sequence shown here is derived from an EMBL/GenBank/DDBJ whole genome shotgun (WGS) entry which is preliminary data.</text>
</comment>
<keyword evidence="1" id="KW-1133">Transmembrane helix</keyword>
<protein>
    <submittedName>
        <fullName evidence="2">Uncharacterized protein</fullName>
    </submittedName>
</protein>
<evidence type="ECO:0000313" key="2">
    <source>
        <dbReference type="EMBL" id="NGX97034.1"/>
    </source>
</evidence>
<accession>A0A7C9VPD3</accession>
<evidence type="ECO:0000256" key="1">
    <source>
        <dbReference type="SAM" id="Phobius"/>
    </source>
</evidence>
<keyword evidence="1" id="KW-0472">Membrane</keyword>
<sequence length="174" mass="18817">MTDTTKGMTTLRGVAVRSLGVVLMMGALAAGAFSLRTAALTHLGMIAKAPAVEFEIRLPPAVAGADLKRDVQVQFLTDLNQTLAQLDGDLRATADGRAVLRGHVPLKFRTSERMVILSLPGQAQRAFKLRLPPNPSPSDEFGPWHMVDRVVSGARTETARGLPDDTFAIRYRVL</sequence>
<name>A0A7C9VPD3_9BRAD</name>
<dbReference type="Proteomes" id="UP000480266">
    <property type="component" value="Unassembled WGS sequence"/>
</dbReference>
<evidence type="ECO:0000313" key="3">
    <source>
        <dbReference type="Proteomes" id="UP000480266"/>
    </source>
</evidence>
<dbReference type="EMBL" id="JAAMRR010000917">
    <property type="protein sequence ID" value="NGX97034.1"/>
    <property type="molecule type" value="Genomic_DNA"/>
</dbReference>
<keyword evidence="3" id="KW-1185">Reference proteome</keyword>
<proteinExistence type="predicted"/>
<keyword evidence="1" id="KW-0812">Transmembrane</keyword>